<gene>
    <name evidence="1 3" type="ORF">BDZ99DRAFT_525808</name>
</gene>
<proteinExistence type="predicted"/>
<evidence type="ECO:0000313" key="2">
    <source>
        <dbReference type="Proteomes" id="UP000504636"/>
    </source>
</evidence>
<keyword evidence="2" id="KW-1185">Reference proteome</keyword>
<protein>
    <submittedName>
        <fullName evidence="1 3">Uncharacterized protein</fullName>
    </submittedName>
</protein>
<evidence type="ECO:0000313" key="3">
    <source>
        <dbReference type="RefSeq" id="XP_033571180.1"/>
    </source>
</evidence>
<dbReference type="Proteomes" id="UP000504636">
    <property type="component" value="Unplaced"/>
</dbReference>
<dbReference type="AlphaFoldDB" id="A0A6A6Y5Y2"/>
<reference evidence="3" key="2">
    <citation type="submission" date="2020-04" db="EMBL/GenBank/DDBJ databases">
        <authorList>
            <consortium name="NCBI Genome Project"/>
        </authorList>
    </citation>
    <scope>NUCLEOTIDE SEQUENCE</scope>
    <source>
        <strain evidence="3">CBS 304.34</strain>
    </source>
</reference>
<dbReference type="RefSeq" id="XP_033571180.1">
    <property type="nucleotide sequence ID" value="XM_033726047.1"/>
</dbReference>
<evidence type="ECO:0000313" key="1">
    <source>
        <dbReference type="EMBL" id="KAF2804216.1"/>
    </source>
</evidence>
<name>A0A6A6Y5Y2_9PEZI</name>
<sequence>MEDRKDIYPRIELVGTLPAGHGKPIRSSGDGMIYTGGLKPAVGGIKKITMAAAKQAGKHNVPADVAFGYIVHNRDGYAEYWTTRCGNRKVRTTNRVSMQGLTFCGIWLAFPKLSAQAQHAVVKKQLPVFSANGAILARDRKQEKLNEGSSGVTGKIGRHLANTFCYSMAGNNNYRLYQHADGQKRSGGTN</sequence>
<dbReference type="EMBL" id="MU003714">
    <property type="protein sequence ID" value="KAF2804216.1"/>
    <property type="molecule type" value="Genomic_DNA"/>
</dbReference>
<accession>A0A6A6Y5Y2</accession>
<dbReference type="GeneID" id="54466940"/>
<organism evidence="1">
    <name type="scientific">Mytilinidion resinicola</name>
    <dbReference type="NCBI Taxonomy" id="574789"/>
    <lineage>
        <taxon>Eukaryota</taxon>
        <taxon>Fungi</taxon>
        <taxon>Dikarya</taxon>
        <taxon>Ascomycota</taxon>
        <taxon>Pezizomycotina</taxon>
        <taxon>Dothideomycetes</taxon>
        <taxon>Pleosporomycetidae</taxon>
        <taxon>Mytilinidiales</taxon>
        <taxon>Mytilinidiaceae</taxon>
        <taxon>Mytilinidion</taxon>
    </lineage>
</organism>
<reference evidence="1 3" key="1">
    <citation type="journal article" date="2020" name="Stud. Mycol.">
        <title>101 Dothideomycetes genomes: a test case for predicting lifestyles and emergence of pathogens.</title>
        <authorList>
            <person name="Haridas S."/>
            <person name="Albert R."/>
            <person name="Binder M."/>
            <person name="Bloem J."/>
            <person name="Labutti K."/>
            <person name="Salamov A."/>
            <person name="Andreopoulos B."/>
            <person name="Baker S."/>
            <person name="Barry K."/>
            <person name="Bills G."/>
            <person name="Bluhm B."/>
            <person name="Cannon C."/>
            <person name="Castanera R."/>
            <person name="Culley D."/>
            <person name="Daum C."/>
            <person name="Ezra D."/>
            <person name="Gonzalez J."/>
            <person name="Henrissat B."/>
            <person name="Kuo A."/>
            <person name="Liang C."/>
            <person name="Lipzen A."/>
            <person name="Lutzoni F."/>
            <person name="Magnuson J."/>
            <person name="Mondo S."/>
            <person name="Nolan M."/>
            <person name="Ohm R."/>
            <person name="Pangilinan J."/>
            <person name="Park H.-J."/>
            <person name="Ramirez L."/>
            <person name="Alfaro M."/>
            <person name="Sun H."/>
            <person name="Tritt A."/>
            <person name="Yoshinaga Y."/>
            <person name="Zwiers L.-H."/>
            <person name="Turgeon B."/>
            <person name="Goodwin S."/>
            <person name="Spatafora J."/>
            <person name="Crous P."/>
            <person name="Grigoriev I."/>
        </authorList>
    </citation>
    <scope>NUCLEOTIDE SEQUENCE</scope>
    <source>
        <strain evidence="1 3">CBS 304.34</strain>
    </source>
</reference>
<reference evidence="3" key="3">
    <citation type="submission" date="2025-04" db="UniProtKB">
        <authorList>
            <consortium name="RefSeq"/>
        </authorList>
    </citation>
    <scope>IDENTIFICATION</scope>
    <source>
        <strain evidence="3">CBS 304.34</strain>
    </source>
</reference>